<dbReference type="RefSeq" id="WP_142881055.1">
    <property type="nucleotide sequence ID" value="NZ_VJMG01000009.1"/>
</dbReference>
<keyword evidence="3" id="KW-1185">Reference proteome</keyword>
<organism evidence="2 3">
    <name type="scientific">Rhizobium straminoryzae</name>
    <dbReference type="NCBI Taxonomy" id="1387186"/>
    <lineage>
        <taxon>Bacteria</taxon>
        <taxon>Pseudomonadati</taxon>
        <taxon>Pseudomonadota</taxon>
        <taxon>Alphaproteobacteria</taxon>
        <taxon>Hyphomicrobiales</taxon>
        <taxon>Rhizobiaceae</taxon>
        <taxon>Rhizobium/Agrobacterium group</taxon>
        <taxon>Rhizobium</taxon>
    </lineage>
</organism>
<proteinExistence type="predicted"/>
<evidence type="ECO:0000313" key="3">
    <source>
        <dbReference type="Proteomes" id="UP000316801"/>
    </source>
</evidence>
<dbReference type="EMBL" id="VJMG01000009">
    <property type="protein sequence ID" value="TRL41561.1"/>
    <property type="molecule type" value="Genomic_DNA"/>
</dbReference>
<accession>A0A549TG61</accession>
<comment type="caution">
    <text evidence="2">The sequence shown here is derived from an EMBL/GenBank/DDBJ whole genome shotgun (WGS) entry which is preliminary data.</text>
</comment>
<reference evidence="2 3" key="1">
    <citation type="submission" date="2019-07" db="EMBL/GenBank/DDBJ databases">
        <title>Ln-dependent methylotrophs.</title>
        <authorList>
            <person name="Tani A."/>
        </authorList>
    </citation>
    <scope>NUCLEOTIDE SEQUENCE [LARGE SCALE GENOMIC DNA]</scope>
    <source>
        <strain evidence="2 3">SM12</strain>
    </source>
</reference>
<keyword evidence="1" id="KW-0472">Membrane</keyword>
<dbReference type="AlphaFoldDB" id="A0A549TG61"/>
<dbReference type="Proteomes" id="UP000316801">
    <property type="component" value="Unassembled WGS sequence"/>
</dbReference>
<name>A0A549TG61_9HYPH</name>
<protein>
    <submittedName>
        <fullName evidence="2">Uncharacterized protein</fullName>
    </submittedName>
</protein>
<feature type="transmembrane region" description="Helical" evidence="1">
    <location>
        <begin position="67"/>
        <end position="92"/>
    </location>
</feature>
<evidence type="ECO:0000313" key="2">
    <source>
        <dbReference type="EMBL" id="TRL41561.1"/>
    </source>
</evidence>
<gene>
    <name evidence="2" type="ORF">FNA46_04015</name>
</gene>
<keyword evidence="1" id="KW-1133">Transmembrane helix</keyword>
<evidence type="ECO:0000256" key="1">
    <source>
        <dbReference type="SAM" id="Phobius"/>
    </source>
</evidence>
<sequence length="100" mass="10435">MRSLLRPFAISLVAILSLALLPLAGVVISTVIADVAGCPLNEGGSYPCIIFGSDIGGLLSFLFVAGWLMLVTIPVGGVAFGVWVVALVVTVVRHHLKHRA</sequence>
<keyword evidence="1" id="KW-0812">Transmembrane</keyword>